<feature type="region of interest" description="Disordered" evidence="1">
    <location>
        <begin position="43"/>
        <end position="62"/>
    </location>
</feature>
<dbReference type="eggNOG" id="COG3170">
    <property type="taxonomic scope" value="Bacteria"/>
</dbReference>
<keyword evidence="3" id="KW-1185">Reference proteome</keyword>
<gene>
    <name evidence="2" type="ordered locus">FRAAL2210</name>
</gene>
<proteinExistence type="predicted"/>
<dbReference type="AlphaFoldDB" id="Q0RNM7"/>
<dbReference type="HOGENOM" id="CLU_768932_0_0_11"/>
<protein>
    <submittedName>
        <fullName evidence="2">Uncharacterized protein</fullName>
    </submittedName>
</protein>
<evidence type="ECO:0000313" key="3">
    <source>
        <dbReference type="Proteomes" id="UP000000657"/>
    </source>
</evidence>
<dbReference type="Proteomes" id="UP000000657">
    <property type="component" value="Chromosome"/>
</dbReference>
<dbReference type="EMBL" id="CT573213">
    <property type="protein sequence ID" value="CAJ60859.1"/>
    <property type="molecule type" value="Genomic_DNA"/>
</dbReference>
<sequence length="305" mass="30697">MNPFDRLDNAALPTVFRILDAARSHLAGTADREACRARRLAERARGGRAGRDGPAEPGAEGSPALLDVVGVAPGGVVDRGARVLVLGLVALIVVSAAAAMLQSVDRDRPSRATAPADVPAASPPAGQPVAPTVTIGPGANDSVAEYLGASRQNLASLTAAAPAADLYAVASLTAPVTPDEMLGVLGAYRAVQVFFTAGVGGEVEQATVRDPVTDVHAAFASAATQAQARAAAEAGAGEAGANDRDRLAAQQLRAGCACLFAAVVRAPAGRLSQLAADPRVRVVDPAPPGAGPPGVRFLPLSPDRR</sequence>
<feature type="region of interest" description="Disordered" evidence="1">
    <location>
        <begin position="284"/>
        <end position="305"/>
    </location>
</feature>
<organism evidence="2 3">
    <name type="scientific">Frankia alni (strain DSM 45986 / CECT 9034 / ACN14a)</name>
    <dbReference type="NCBI Taxonomy" id="326424"/>
    <lineage>
        <taxon>Bacteria</taxon>
        <taxon>Bacillati</taxon>
        <taxon>Actinomycetota</taxon>
        <taxon>Actinomycetes</taxon>
        <taxon>Frankiales</taxon>
        <taxon>Frankiaceae</taxon>
        <taxon>Frankia</taxon>
    </lineage>
</organism>
<evidence type="ECO:0000313" key="2">
    <source>
        <dbReference type="EMBL" id="CAJ60859.1"/>
    </source>
</evidence>
<dbReference type="STRING" id="326424.FRAAL2210"/>
<feature type="compositionally biased region" description="Basic and acidic residues" evidence="1">
    <location>
        <begin position="43"/>
        <end position="54"/>
    </location>
</feature>
<evidence type="ECO:0000256" key="1">
    <source>
        <dbReference type="SAM" id="MobiDB-lite"/>
    </source>
</evidence>
<feature type="region of interest" description="Disordered" evidence="1">
    <location>
        <begin position="108"/>
        <end position="129"/>
    </location>
</feature>
<reference evidence="2 3" key="1">
    <citation type="journal article" date="2007" name="Genome Res.">
        <title>Genome characteristics of facultatively symbiotic Frankia sp. strains reflect host range and host plant biogeography.</title>
        <authorList>
            <person name="Normand P."/>
            <person name="Lapierre P."/>
            <person name="Tisa L.S."/>
            <person name="Gogarten J.P."/>
            <person name="Alloisio N."/>
            <person name="Bagnarol E."/>
            <person name="Bassi C.A."/>
            <person name="Berry A.M."/>
            <person name="Bickhart D.M."/>
            <person name="Choisne N."/>
            <person name="Couloux A."/>
            <person name="Cournoyer B."/>
            <person name="Cruveiller S."/>
            <person name="Daubin V."/>
            <person name="Demange N."/>
            <person name="Francino M.P."/>
            <person name="Goltsman E."/>
            <person name="Huang Y."/>
            <person name="Kopp O.R."/>
            <person name="Labarre L."/>
            <person name="Lapidus A."/>
            <person name="Lavire C."/>
            <person name="Marechal J."/>
            <person name="Martinez M."/>
            <person name="Mastronunzio J.E."/>
            <person name="Mullin B.C."/>
            <person name="Niemann J."/>
            <person name="Pujic P."/>
            <person name="Rawnsley T."/>
            <person name="Rouy Z."/>
            <person name="Schenowitz C."/>
            <person name="Sellstedt A."/>
            <person name="Tavares F."/>
            <person name="Tomkins J.P."/>
            <person name="Vallenet D."/>
            <person name="Valverde C."/>
            <person name="Wall L.G."/>
            <person name="Wang Y."/>
            <person name="Medigue C."/>
            <person name="Benson D.R."/>
        </authorList>
    </citation>
    <scope>NUCLEOTIDE SEQUENCE [LARGE SCALE GENOMIC DNA]</scope>
    <source>
        <strain evidence="3">DSM 45986 / CECT 9034 / ACN14a</strain>
    </source>
</reference>
<accession>Q0RNM7</accession>
<name>Q0RNM7_FRAAA</name>
<dbReference type="KEGG" id="fal:FRAAL2210"/>